<keyword evidence="3" id="KW-1185">Reference proteome</keyword>
<reference evidence="2 3" key="1">
    <citation type="submission" date="2016-11" db="EMBL/GenBank/DDBJ databases">
        <authorList>
            <person name="Jaros S."/>
            <person name="Januszkiewicz K."/>
            <person name="Wedrychowicz H."/>
        </authorList>
    </citation>
    <scope>NUCLEOTIDE SEQUENCE [LARGE SCALE GENOMIC DNA]</scope>
    <source>
        <strain evidence="2 3">DSM 18119</strain>
    </source>
</reference>
<dbReference type="Pfam" id="PF17389">
    <property type="entry name" value="Bac_rhamnosid6H"/>
    <property type="match status" value="1"/>
</dbReference>
<dbReference type="InterPro" id="IPR008928">
    <property type="entry name" value="6-hairpin_glycosidase_sf"/>
</dbReference>
<sequence>MQILLRAFLSLMSIMIILNVALAQENNIIWKTNQYTIYKDSVVQGKFVAKAISEKELISDYQSPVNEFKSPAITFKFSINGKDNEMKSGVDHHFVVIPKNGLAETPIIKFGVQLKDTTSSHGYLPSNTTLKIRLDMREVINAFKTQGYYTTFNGDKIYKEDFKGVYVAGSTSPLTWDFDNLVNHQGLQLHDEDGDGIYELNIKLNEPGDVKGTASHWKASRDVSAFPSYSSGFPISDVIYNLALEEMVNAIEPDSTFRTGKEWAGVWTRDISYSIILSMAYLQPRVAIKSLLKKVTSSKKIIQDTGTGGAWPVSSDRMIWAVAAWEIYKATGDKDWLEQAYLIIKNSIDDDLNTIYDAKTGMVKGESSFLDWREQTYPKWMQPVDIAESECLGTNAVHYQANMVLSKMASELGHKQVAEKYAAIAQKIKKGVNQYLWMPGKNYYGQYLYGRNSMSLSPRSEALGEALAILFGIAGPEQQKKIVSNTPVTDFGISCIFPQIPNIPPYHNNAVWPFVQTYWLWASAKAENEKSVMESIAAIYRPVALFVTNKENFVAANGDFAGTQINSSNMLWSLAGNLSIVHKVLFGIRLNEDGLSFQPFVPESLKGQRTLNNFKYRRAVLNIKMEGFGNQVSRFLVDGKPSKPVIPVTLEGKHQVTIILKNNLFIAKNINKVANYTSLPAPDVTYLNGKLQWSPEPGARTYKILKNGKVLTTASDLQYPVKEGVYAEYQVVAVDRKGIESFASQPIAVVDKKYATTIEMEDVFPKSEMASSGYSGKGFVEISKTKNRELTIPLTIKADGVYLVDFKYANGNGPTNTENKCAIRTLLADGKKQATILFPQRGKDVWSDWGWTNTIPVFLSKGKHAITLAFMPWNENMNVEINQAMIDMMRVIQVNEKTP</sequence>
<dbReference type="PROSITE" id="PS51175">
    <property type="entry name" value="CBM6"/>
    <property type="match status" value="1"/>
</dbReference>
<dbReference type="SUPFAM" id="SSF48208">
    <property type="entry name" value="Six-hairpin glycosidases"/>
    <property type="match status" value="1"/>
</dbReference>
<evidence type="ECO:0000313" key="2">
    <source>
        <dbReference type="EMBL" id="SHF26163.1"/>
    </source>
</evidence>
<dbReference type="GO" id="GO:0030246">
    <property type="term" value="F:carbohydrate binding"/>
    <property type="evidence" value="ECO:0007669"/>
    <property type="project" value="InterPro"/>
</dbReference>
<accession>A0A1M5A782</accession>
<dbReference type="EMBL" id="FQUU01000008">
    <property type="protein sequence ID" value="SHF26163.1"/>
    <property type="molecule type" value="Genomic_DNA"/>
</dbReference>
<proteinExistence type="predicted"/>
<dbReference type="SUPFAM" id="SSF49785">
    <property type="entry name" value="Galactose-binding domain-like"/>
    <property type="match status" value="1"/>
</dbReference>
<organism evidence="2 3">
    <name type="scientific">Flavisolibacter ginsengisoli DSM 18119</name>
    <dbReference type="NCBI Taxonomy" id="1121884"/>
    <lineage>
        <taxon>Bacteria</taxon>
        <taxon>Pseudomonadati</taxon>
        <taxon>Bacteroidota</taxon>
        <taxon>Chitinophagia</taxon>
        <taxon>Chitinophagales</taxon>
        <taxon>Chitinophagaceae</taxon>
        <taxon>Flavisolibacter</taxon>
    </lineage>
</organism>
<dbReference type="InterPro" id="IPR005084">
    <property type="entry name" value="CBM6"/>
</dbReference>
<dbReference type="GO" id="GO:0005975">
    <property type="term" value="P:carbohydrate metabolic process"/>
    <property type="evidence" value="ECO:0007669"/>
    <property type="project" value="InterPro"/>
</dbReference>
<dbReference type="Proteomes" id="UP000184048">
    <property type="component" value="Unassembled WGS sequence"/>
</dbReference>
<dbReference type="OrthoDB" id="49490at2"/>
<name>A0A1M5A782_9BACT</name>
<dbReference type="AlphaFoldDB" id="A0A1M5A782"/>
<dbReference type="STRING" id="1121884.SAMN02745131_02169"/>
<dbReference type="Gene3D" id="2.60.120.260">
    <property type="entry name" value="Galactose-binding domain-like"/>
    <property type="match status" value="1"/>
</dbReference>
<gene>
    <name evidence="2" type="ORF">SAMN02745131_02169</name>
</gene>
<dbReference type="InterPro" id="IPR012341">
    <property type="entry name" value="6hp_glycosidase-like_sf"/>
</dbReference>
<dbReference type="RefSeq" id="WP_072835352.1">
    <property type="nucleotide sequence ID" value="NZ_FQUU01000008.1"/>
</dbReference>
<dbReference type="InterPro" id="IPR035396">
    <property type="entry name" value="Bac_rhamnosid6H"/>
</dbReference>
<feature type="domain" description="CBM6" evidence="1">
    <location>
        <begin position="756"/>
        <end position="892"/>
    </location>
</feature>
<evidence type="ECO:0000313" key="3">
    <source>
        <dbReference type="Proteomes" id="UP000184048"/>
    </source>
</evidence>
<dbReference type="Gene3D" id="1.50.10.10">
    <property type="match status" value="1"/>
</dbReference>
<evidence type="ECO:0000259" key="1">
    <source>
        <dbReference type="PROSITE" id="PS51175"/>
    </source>
</evidence>
<protein>
    <submittedName>
        <fullName evidence="2">Alpha-L-rhamnosidase</fullName>
    </submittedName>
</protein>
<dbReference type="Gene3D" id="2.60.420.10">
    <property type="entry name" value="Maltose phosphorylase, domain 3"/>
    <property type="match status" value="1"/>
</dbReference>
<dbReference type="InterPro" id="IPR008979">
    <property type="entry name" value="Galactose-bd-like_sf"/>
</dbReference>